<dbReference type="Gene3D" id="1.20.120.20">
    <property type="entry name" value="Apolipoprotein"/>
    <property type="match status" value="1"/>
</dbReference>
<protein>
    <submittedName>
        <fullName evidence="3">Uncharacterized protein</fullName>
    </submittedName>
</protein>
<name>D6YAZ2_THEBD</name>
<dbReference type="Proteomes" id="UP000006640">
    <property type="component" value="Chromosome"/>
</dbReference>
<keyword evidence="2" id="KW-1133">Transmembrane helix</keyword>
<evidence type="ECO:0000313" key="3">
    <source>
        <dbReference type="EMBL" id="ADG88359.1"/>
    </source>
</evidence>
<dbReference type="KEGG" id="tbi:Tbis_1645"/>
<feature type="region of interest" description="Disordered" evidence="1">
    <location>
        <begin position="476"/>
        <end position="515"/>
    </location>
</feature>
<feature type="transmembrane region" description="Helical" evidence="2">
    <location>
        <begin position="138"/>
        <end position="159"/>
    </location>
</feature>
<keyword evidence="4" id="KW-1185">Reference proteome</keyword>
<organism evidence="3 4">
    <name type="scientific">Thermobispora bispora (strain ATCC 19993 / DSM 43833 / CBS 139.67 / JCM 10125 / KCTC 9307 / NBRC 14880 / R51)</name>
    <dbReference type="NCBI Taxonomy" id="469371"/>
    <lineage>
        <taxon>Bacteria</taxon>
        <taxon>Bacillati</taxon>
        <taxon>Actinomycetota</taxon>
        <taxon>Actinomycetes</taxon>
        <taxon>Streptosporangiales</taxon>
        <taxon>Streptosporangiaceae</taxon>
        <taxon>Thermobispora</taxon>
    </lineage>
</organism>
<dbReference type="EMBL" id="CP001874">
    <property type="protein sequence ID" value="ADG88359.1"/>
    <property type="molecule type" value="Genomic_DNA"/>
</dbReference>
<feature type="compositionally biased region" description="Gly residues" evidence="1">
    <location>
        <begin position="497"/>
        <end position="515"/>
    </location>
</feature>
<dbReference type="AlphaFoldDB" id="D6YAZ2"/>
<dbReference type="eggNOG" id="COG0840">
    <property type="taxonomic scope" value="Bacteria"/>
</dbReference>
<feature type="transmembrane region" description="Helical" evidence="2">
    <location>
        <begin position="67"/>
        <end position="94"/>
    </location>
</feature>
<reference evidence="3 4" key="1">
    <citation type="submission" date="2010-01" db="EMBL/GenBank/DDBJ databases">
        <title>The complete genome of Thermobispora bispora DSM 43833.</title>
        <authorList>
            <consortium name="US DOE Joint Genome Institute (JGI-PGF)"/>
            <person name="Lucas S."/>
            <person name="Copeland A."/>
            <person name="Lapidus A."/>
            <person name="Glavina del Rio T."/>
            <person name="Dalin E."/>
            <person name="Tice H."/>
            <person name="Bruce D."/>
            <person name="Goodwin L."/>
            <person name="Pitluck S."/>
            <person name="Kyrpides N."/>
            <person name="Mavromatis K."/>
            <person name="Ivanova N."/>
            <person name="Mikhailova N."/>
            <person name="Chertkov O."/>
            <person name="Brettin T."/>
            <person name="Detter J.C."/>
            <person name="Han C."/>
            <person name="Larimer F."/>
            <person name="Land M."/>
            <person name="Hauser L."/>
            <person name="Markowitz V."/>
            <person name="Cheng J.-F."/>
            <person name="Hugenholtz P."/>
            <person name="Woyke T."/>
            <person name="Wu D."/>
            <person name="Jando M."/>
            <person name="Schneider S."/>
            <person name="Klenk H.-P."/>
            <person name="Eisen J.A."/>
        </authorList>
    </citation>
    <scope>NUCLEOTIDE SEQUENCE [LARGE SCALE GENOMIC DNA]</scope>
    <source>
        <strain evidence="4">ATCC 19993 / DSM 43833 / CBS 139.67 / JCM 10125 / KCTC 9307 / NBRC 14880 / R51</strain>
    </source>
</reference>
<dbReference type="STRING" id="469371.Tbis_1645"/>
<gene>
    <name evidence="3" type="ordered locus">Tbis_1645</name>
</gene>
<accession>D6YAZ2</accession>
<dbReference type="HOGENOM" id="CLU_563743_0_0_11"/>
<evidence type="ECO:0000256" key="2">
    <source>
        <dbReference type="SAM" id="Phobius"/>
    </source>
</evidence>
<sequence>MTDQELAAELRELAAHPALAARAAQLREVADAVLSPDLAERWCEVDLFAAFPPEETVRPDHPGSARWWHALLTAAGLVQPVLVFLPISITWLGLKNATTAYGELLAIAGAEAARRPFLELWQQGFDGLLPAWQRFDGVALATLVAIFLLIAVTFAERLLRRMAERRSGERTEALRARLRTALTAATLVLAEARLASPARFQAELGKSAVELRKVGQTIGRVHAKVVPTLEKALDSTGRATDALVAAADGVRGSIPALTAHLTAVTDAAKDLLEAVERAAGAVDSVGRRTDAAVDRVGDRVGGLITTATDGVRQALDEFTAAAGRMVADTAAHLDTRVGELAGATAGLGSAVSRVEAVAARSGDRLADAVTQAAGAFTTALENAGAEVRQALGDWADTASAHAARIELVSDAAGRTAHLLQETRDALDRLPADLARTLQELPTAVRDAARPELAALRAAVAGLDDAVRQATSAFTGATGARTGAPGGRTAGGPSAPAGGSGAEGRPVGGPEPGGAA</sequence>
<evidence type="ECO:0000256" key="1">
    <source>
        <dbReference type="SAM" id="MobiDB-lite"/>
    </source>
</evidence>
<keyword evidence="2" id="KW-0472">Membrane</keyword>
<dbReference type="RefSeq" id="WP_013131892.1">
    <property type="nucleotide sequence ID" value="NC_014165.1"/>
</dbReference>
<keyword evidence="2" id="KW-0812">Transmembrane</keyword>
<evidence type="ECO:0000313" key="4">
    <source>
        <dbReference type="Proteomes" id="UP000006640"/>
    </source>
</evidence>
<proteinExistence type="predicted"/>
<dbReference type="OrthoDB" id="3435720at2"/>